<dbReference type="PANTHER" id="PTHR12993">
    <property type="entry name" value="N-ACETYLGLUCOSAMINYL-PHOSPHATIDYLINOSITOL DE-N-ACETYLASE-RELATED"/>
    <property type="match status" value="1"/>
</dbReference>
<evidence type="ECO:0000313" key="2">
    <source>
        <dbReference type="EMBL" id="RYP84004.1"/>
    </source>
</evidence>
<dbReference type="EMBL" id="SDKM01000027">
    <property type="protein sequence ID" value="RYP84004.1"/>
    <property type="molecule type" value="Genomic_DNA"/>
</dbReference>
<sequence>MATIVSLHAHPDDEALLTGGWLAQRSAAGDRVVLVFATDGDAGLAGAGYPAGSLAEVRRAEAAASAAALGAARVVWLGYADSGMADRPSRNGRRFAGVPVEEAAREVAAVLAEEQAAVLTGYDANGGYGHPDHVHVHRVARRAQALATTRPALLEATLDRTWLLRAVRAMRPLARLLPGLTLPGDEVFTDRGSVTLAVDVRAQLPEKRAALAAHASQGTGGVRTTRLLLALPRPLARRVLGTEWFVEVPWRPVTSR</sequence>
<dbReference type="InterPro" id="IPR024078">
    <property type="entry name" value="LmbE-like_dom_sf"/>
</dbReference>
<dbReference type="Pfam" id="PF02585">
    <property type="entry name" value="PIG-L"/>
    <property type="match status" value="1"/>
</dbReference>
<comment type="caution">
    <text evidence="2">The sequence shown here is derived from an EMBL/GenBank/DDBJ whole genome shotgun (WGS) entry which is preliminary data.</text>
</comment>
<accession>A0A4Q4ZA85</accession>
<gene>
    <name evidence="2" type="ORF">EKO23_17115</name>
</gene>
<dbReference type="GO" id="GO:0016137">
    <property type="term" value="P:glycoside metabolic process"/>
    <property type="evidence" value="ECO:0007669"/>
    <property type="project" value="UniProtKB-ARBA"/>
</dbReference>
<dbReference type="Proteomes" id="UP000295198">
    <property type="component" value="Unassembled WGS sequence"/>
</dbReference>
<dbReference type="PANTHER" id="PTHR12993:SF11">
    <property type="entry name" value="N-ACETYLGLUCOSAMINYL-PHOSPHATIDYLINOSITOL DE-N-ACETYLASE"/>
    <property type="match status" value="1"/>
</dbReference>
<keyword evidence="3" id="KW-1185">Reference proteome</keyword>
<dbReference type="GO" id="GO:0016811">
    <property type="term" value="F:hydrolase activity, acting on carbon-nitrogen (but not peptide) bonds, in linear amides"/>
    <property type="evidence" value="ECO:0007669"/>
    <property type="project" value="TreeGrafter"/>
</dbReference>
<dbReference type="AlphaFoldDB" id="A0A4Q4ZA85"/>
<protein>
    <submittedName>
        <fullName evidence="2">GlcNAc-PI de-N-acetylase</fullName>
    </submittedName>
</protein>
<dbReference type="SUPFAM" id="SSF102588">
    <property type="entry name" value="LmbE-like"/>
    <property type="match status" value="1"/>
</dbReference>
<keyword evidence="1" id="KW-0862">Zinc</keyword>
<evidence type="ECO:0000313" key="3">
    <source>
        <dbReference type="Proteomes" id="UP000295198"/>
    </source>
</evidence>
<name>A0A4Q4ZA85_9ACTN</name>
<reference evidence="2 3" key="1">
    <citation type="submission" date="2019-01" db="EMBL/GenBank/DDBJ databases">
        <title>Nocardioides guangzhouensis sp. nov., an actinobacterium isolated from soil.</title>
        <authorList>
            <person name="Fu Y."/>
            <person name="Cai Y."/>
            <person name="Lin Z."/>
            <person name="Chen P."/>
        </authorList>
    </citation>
    <scope>NUCLEOTIDE SEQUENCE [LARGE SCALE GENOMIC DNA]</scope>
    <source>
        <strain evidence="2 3">130</strain>
    </source>
</reference>
<evidence type="ECO:0000256" key="1">
    <source>
        <dbReference type="ARBA" id="ARBA00022833"/>
    </source>
</evidence>
<organism evidence="2 3">
    <name type="scientific">Nocardioides guangzhouensis</name>
    <dbReference type="NCBI Taxonomy" id="2497878"/>
    <lineage>
        <taxon>Bacteria</taxon>
        <taxon>Bacillati</taxon>
        <taxon>Actinomycetota</taxon>
        <taxon>Actinomycetes</taxon>
        <taxon>Propionibacteriales</taxon>
        <taxon>Nocardioidaceae</taxon>
        <taxon>Nocardioides</taxon>
    </lineage>
</organism>
<dbReference type="RefSeq" id="WP_134719343.1">
    <property type="nucleotide sequence ID" value="NZ_SDKM01000027.1"/>
</dbReference>
<dbReference type="InterPro" id="IPR003737">
    <property type="entry name" value="GlcNAc_PI_deacetylase-related"/>
</dbReference>
<dbReference type="Gene3D" id="3.40.50.10320">
    <property type="entry name" value="LmbE-like"/>
    <property type="match status" value="1"/>
</dbReference>
<proteinExistence type="predicted"/>
<dbReference type="OrthoDB" id="158614at2"/>